<gene>
    <name evidence="11" type="primary">WBGene00093266</name>
</gene>
<evidence type="ECO:0000256" key="9">
    <source>
        <dbReference type="PIRSR" id="PIRSR605856-51"/>
    </source>
</evidence>
<reference evidence="12" key="1">
    <citation type="journal article" date="2008" name="Nat. Genet.">
        <title>The Pristionchus pacificus genome provides a unique perspective on nematode lifestyle and parasitism.</title>
        <authorList>
            <person name="Dieterich C."/>
            <person name="Clifton S.W."/>
            <person name="Schuster L.N."/>
            <person name="Chinwalla A."/>
            <person name="Delehaunty K."/>
            <person name="Dinkelacker I."/>
            <person name="Fulton L."/>
            <person name="Fulton R."/>
            <person name="Godfrey J."/>
            <person name="Minx P."/>
            <person name="Mitreva M."/>
            <person name="Roeseler W."/>
            <person name="Tian H."/>
            <person name="Witte H."/>
            <person name="Yang S.P."/>
            <person name="Wilson R.K."/>
            <person name="Sommer R.J."/>
        </authorList>
    </citation>
    <scope>NUCLEOTIDE SEQUENCE [LARGE SCALE GENOMIC DNA]</scope>
    <source>
        <strain evidence="12">PS312</strain>
    </source>
</reference>
<dbReference type="InterPro" id="IPR001926">
    <property type="entry name" value="TrpB-like_PALP"/>
</dbReference>
<dbReference type="SUPFAM" id="SSF53686">
    <property type="entry name" value="Tryptophan synthase beta subunit-like PLP-dependent enzymes"/>
    <property type="match status" value="1"/>
</dbReference>
<feature type="modified residue" description="N6-(pyridoxal phosphate)lysine" evidence="9">
    <location>
        <position position="45"/>
    </location>
</feature>
<evidence type="ECO:0000256" key="3">
    <source>
        <dbReference type="ARBA" id="ARBA00022605"/>
    </source>
</evidence>
<dbReference type="GO" id="GO:0004124">
    <property type="term" value="F:cysteine synthase activity"/>
    <property type="evidence" value="ECO:0000318"/>
    <property type="project" value="GO_Central"/>
</dbReference>
<evidence type="ECO:0000256" key="7">
    <source>
        <dbReference type="ARBA" id="ARBA00047931"/>
    </source>
</evidence>
<proteinExistence type="inferred from homology"/>
<dbReference type="OrthoDB" id="10259545at2759"/>
<dbReference type="InterPro" id="IPR001216">
    <property type="entry name" value="P-phosphate_BS"/>
</dbReference>
<protein>
    <recommendedName>
        <fullName evidence="10">Cysteine synthase</fullName>
        <ecNumber evidence="10">2.5.1.47</ecNumber>
    </recommendedName>
</protein>
<dbReference type="GO" id="GO:0006535">
    <property type="term" value="P:cysteine biosynthetic process from serine"/>
    <property type="evidence" value="ECO:0000318"/>
    <property type="project" value="GO_Central"/>
</dbReference>
<dbReference type="NCBIfam" id="TIGR01136">
    <property type="entry name" value="cysKM"/>
    <property type="match status" value="1"/>
</dbReference>
<dbReference type="GO" id="GO:0005737">
    <property type="term" value="C:cytoplasm"/>
    <property type="evidence" value="ECO:0000318"/>
    <property type="project" value="GO_Central"/>
</dbReference>
<comment type="cofactor">
    <cofactor evidence="1 9 10">
        <name>pyridoxal 5'-phosphate</name>
        <dbReference type="ChEBI" id="CHEBI:597326"/>
    </cofactor>
</comment>
<keyword evidence="3 10" id="KW-0028">Amino-acid biosynthesis</keyword>
<dbReference type="FunFam" id="3.40.50.1100:FF:000006">
    <property type="entry name" value="Cysteine synthase"/>
    <property type="match status" value="1"/>
</dbReference>
<dbReference type="InterPro" id="IPR005856">
    <property type="entry name" value="Cys_synth"/>
</dbReference>
<keyword evidence="12" id="KW-1185">Reference proteome</keyword>
<dbReference type="InterPro" id="IPR036052">
    <property type="entry name" value="TrpB-like_PALP_sf"/>
</dbReference>
<dbReference type="GO" id="GO:0050017">
    <property type="term" value="F:L-3-cyanoalanine synthase activity"/>
    <property type="evidence" value="ECO:0007669"/>
    <property type="project" value="UniProtKB-EC"/>
</dbReference>
<dbReference type="Gene3D" id="3.40.50.1100">
    <property type="match status" value="2"/>
</dbReference>
<dbReference type="FunFam" id="3.40.50.1100:FF:000002">
    <property type="entry name" value="Cysteine synthase"/>
    <property type="match status" value="1"/>
</dbReference>
<evidence type="ECO:0000313" key="12">
    <source>
        <dbReference type="Proteomes" id="UP000005239"/>
    </source>
</evidence>
<dbReference type="PROSITE" id="PS00901">
    <property type="entry name" value="CYS_SYNTHASE"/>
    <property type="match status" value="1"/>
</dbReference>
<dbReference type="EnsemblMetazoa" id="PPA03712.1">
    <property type="protein sequence ID" value="PPA03712.1"/>
    <property type="gene ID" value="WBGene00093266"/>
</dbReference>
<dbReference type="InterPro" id="IPR050214">
    <property type="entry name" value="Cys_Synth/Cystath_Beta-Synth"/>
</dbReference>
<dbReference type="AlphaFoldDB" id="A0A2A6B307"/>
<dbReference type="CDD" id="cd01561">
    <property type="entry name" value="CBS_like"/>
    <property type="match status" value="1"/>
</dbReference>
<keyword evidence="6 10" id="KW-0198">Cysteine biosynthesis</keyword>
<accession>A0A8R1Y6J8</accession>
<name>A0A2A6B307_PRIPA</name>
<evidence type="ECO:0000256" key="8">
    <source>
        <dbReference type="ARBA" id="ARBA00050896"/>
    </source>
</evidence>
<evidence type="ECO:0000313" key="11">
    <source>
        <dbReference type="EnsemblMetazoa" id="PPA03712.1"/>
    </source>
</evidence>
<keyword evidence="4 10" id="KW-0808">Transferase</keyword>
<comment type="similarity">
    <text evidence="2 10">Belongs to the cysteine synthase/cystathionine beta-synthase family.</text>
</comment>
<evidence type="ECO:0000256" key="5">
    <source>
        <dbReference type="ARBA" id="ARBA00022898"/>
    </source>
</evidence>
<dbReference type="EC" id="2.5.1.47" evidence="10"/>
<dbReference type="PANTHER" id="PTHR10314">
    <property type="entry name" value="CYSTATHIONINE BETA-SYNTHASE"/>
    <property type="match status" value="1"/>
</dbReference>
<dbReference type="Proteomes" id="UP000005239">
    <property type="component" value="Unassembled WGS sequence"/>
</dbReference>
<dbReference type="Pfam" id="PF00291">
    <property type="entry name" value="PALP"/>
    <property type="match status" value="1"/>
</dbReference>
<keyword evidence="5 9" id="KW-0663">Pyridoxal phosphate</keyword>
<dbReference type="InterPro" id="IPR005859">
    <property type="entry name" value="CysK"/>
</dbReference>
<evidence type="ECO:0000256" key="10">
    <source>
        <dbReference type="RuleBase" id="RU003985"/>
    </source>
</evidence>
<comment type="catalytic activity">
    <reaction evidence="7 10">
        <text>O-acetyl-L-serine + hydrogen sulfide = L-cysteine + acetate</text>
        <dbReference type="Rhea" id="RHEA:14829"/>
        <dbReference type="ChEBI" id="CHEBI:29919"/>
        <dbReference type="ChEBI" id="CHEBI:30089"/>
        <dbReference type="ChEBI" id="CHEBI:35235"/>
        <dbReference type="ChEBI" id="CHEBI:58340"/>
        <dbReference type="EC" id="2.5.1.47"/>
    </reaction>
</comment>
<evidence type="ECO:0000256" key="4">
    <source>
        <dbReference type="ARBA" id="ARBA00022679"/>
    </source>
</evidence>
<sequence>MDEIHSTAAGAIGNTPLVMLNHISEDLPAKIAVKLEYMNPTCSVKDRAAKAMIDDAEAKGLITPGKTVLLDSTSGNMGISLAFYAKIKGYKLVIIMPSVASIERRALIVALGAELIIVDPTVRGKAMLERARLVAESHPDIHWLNQFDNSANVAAHYRTTGPEIWRQSQGKVDIVCFGVGSGGTVTGVGKYLREQKKEQVEVYAMEPYESSVISGLPAGQHYIQGIGAGIVPNILDQAQLNGIIRVKSDEALEMARRLATEESILGGITSGANVVAAVELAKKPENAGKLIVTTVNSSGERYLSTILYSGIKEAADAMPFQSLEESIQTAQRLVPNHEFEWWKE</sequence>
<organism evidence="11 12">
    <name type="scientific">Pristionchus pacificus</name>
    <name type="common">Parasitic nematode worm</name>
    <dbReference type="NCBI Taxonomy" id="54126"/>
    <lineage>
        <taxon>Eukaryota</taxon>
        <taxon>Metazoa</taxon>
        <taxon>Ecdysozoa</taxon>
        <taxon>Nematoda</taxon>
        <taxon>Chromadorea</taxon>
        <taxon>Rhabditida</taxon>
        <taxon>Rhabditina</taxon>
        <taxon>Diplogasteromorpha</taxon>
        <taxon>Diplogasteroidea</taxon>
        <taxon>Neodiplogasteridae</taxon>
        <taxon>Pristionchus</taxon>
    </lineage>
</organism>
<evidence type="ECO:0000256" key="2">
    <source>
        <dbReference type="ARBA" id="ARBA00007103"/>
    </source>
</evidence>
<reference evidence="11" key="2">
    <citation type="submission" date="2022-06" db="UniProtKB">
        <authorList>
            <consortium name="EnsemblMetazoa"/>
        </authorList>
    </citation>
    <scope>IDENTIFICATION</scope>
    <source>
        <strain evidence="11">PS312</strain>
    </source>
</reference>
<accession>A0A2A6B307</accession>
<evidence type="ECO:0000256" key="1">
    <source>
        <dbReference type="ARBA" id="ARBA00001933"/>
    </source>
</evidence>
<dbReference type="NCBIfam" id="TIGR01139">
    <property type="entry name" value="cysK"/>
    <property type="match status" value="1"/>
</dbReference>
<evidence type="ECO:0000256" key="6">
    <source>
        <dbReference type="ARBA" id="ARBA00023192"/>
    </source>
</evidence>
<comment type="catalytic activity">
    <reaction evidence="8">
        <text>hydrogen cyanide + L-cysteine = 3-cyano-L-alanine + hydrogen sulfide + H(+)</text>
        <dbReference type="Rhea" id="RHEA:17821"/>
        <dbReference type="ChEBI" id="CHEBI:15378"/>
        <dbReference type="ChEBI" id="CHEBI:18407"/>
        <dbReference type="ChEBI" id="CHEBI:29919"/>
        <dbReference type="ChEBI" id="CHEBI:35235"/>
        <dbReference type="ChEBI" id="CHEBI:77860"/>
        <dbReference type="EC" id="4.4.1.9"/>
    </reaction>
</comment>